<dbReference type="NCBIfam" id="TIGR02569">
    <property type="entry name" value="TIGR02569_actnb"/>
    <property type="match status" value="1"/>
</dbReference>
<proteinExistence type="predicted"/>
<dbReference type="RefSeq" id="WP_155871967.1">
    <property type="nucleotide sequence ID" value="NZ_LR738855.1"/>
</dbReference>
<dbReference type="Proteomes" id="UP000423525">
    <property type="component" value="Chromosome"/>
</dbReference>
<accession>A0A6I8MER2</accession>
<evidence type="ECO:0000313" key="1">
    <source>
        <dbReference type="EMBL" id="VZH84711.1"/>
    </source>
</evidence>
<gene>
    <name evidence="1" type="ORF">FRC0190_00716</name>
</gene>
<sequence>MELQQLPQHVRDAFHAPNTTPRQLGVAWDYGWRVGNVAFSQVIHPDRSAWSARVRDKLQPQGLRVVRPLKSTDGRYINAGWRANSFEEGTLARRVDETVVAALRLDTALAAIDVPDSFSEPDSHDLFSLADHSAWAPEPTVALGVTPDAEAVFLNPAQLTAQRLLPKIVLLLRDIDAPVQVTHADMFATTIYSGNQMPVVTDLVGVARPYGYTAAVCIVDALLAGAVDEGIIDRFSHIQHRDQLLLRALVYRIAVHALHPESTSNTGTNLEWVSQTIMSRASVTL</sequence>
<protein>
    <submittedName>
        <fullName evidence="1">TIGR02569 family protein</fullName>
    </submittedName>
</protein>
<evidence type="ECO:0000313" key="2">
    <source>
        <dbReference type="Proteomes" id="UP000423525"/>
    </source>
</evidence>
<dbReference type="AlphaFoldDB" id="A0A6I8MER2"/>
<reference evidence="1 2" key="1">
    <citation type="submission" date="2019-11" db="EMBL/GenBank/DDBJ databases">
        <authorList>
            <person name="Brisse S."/>
        </authorList>
    </citation>
    <scope>NUCLEOTIDE SEQUENCE [LARGE SCALE GENOMIC DNA]</scope>
    <source>
        <strain evidence="1">FRC0190</strain>
    </source>
</reference>
<dbReference type="InterPro" id="IPR013402">
    <property type="entry name" value="CHP02569"/>
</dbReference>
<name>A0A6I8MER2_9CORY</name>
<dbReference type="EMBL" id="LR738855">
    <property type="protein sequence ID" value="VZH84711.1"/>
    <property type="molecule type" value="Genomic_DNA"/>
</dbReference>
<dbReference type="KEGG" id="crf:FRC0190_00716"/>
<organism evidence="1 2">
    <name type="scientific">Corynebacterium rouxii</name>
    <dbReference type="NCBI Taxonomy" id="2719119"/>
    <lineage>
        <taxon>Bacteria</taxon>
        <taxon>Bacillati</taxon>
        <taxon>Actinomycetota</taxon>
        <taxon>Actinomycetes</taxon>
        <taxon>Mycobacteriales</taxon>
        <taxon>Corynebacteriaceae</taxon>
        <taxon>Corynebacterium</taxon>
    </lineage>
</organism>